<dbReference type="PANTHER" id="PTHR13318:SF95">
    <property type="entry name" value="F-BOX PROTEIN YLR352W"/>
    <property type="match status" value="1"/>
</dbReference>
<dbReference type="OrthoDB" id="63112at2759"/>
<dbReference type="InterPro" id="IPR032675">
    <property type="entry name" value="LRR_dom_sf"/>
</dbReference>
<dbReference type="GO" id="GO:0019005">
    <property type="term" value="C:SCF ubiquitin ligase complex"/>
    <property type="evidence" value="ECO:0000318"/>
    <property type="project" value="GO_Central"/>
</dbReference>
<sequence length="441" mass="50719">MPTAVVSEEIFKHLWKVEESLYKKMLPEHITNAPVLNVFACSRVTDVGIQWLCADDNPETVKERPGQCKAIQKLNVCLTKVTEEGIKTALRNLPNLSAIFHETKIFPVLVELTETTLDQNQKRVPFLLSRLIVSGLFLSTCLRRNLGLTSSMCPSLHKIDMILEKGLTDIDLQCLTSLKMLREINFYRKTGEEREDIDITFDGGVAKLLEEIGSSLEKLGLSCFDIVNISTVIKLCPNLNFLAIHHTRDSGNRELLESEINRFKIEWKREEKQMLKNLAVLFCGYNIPSELLLWLLSFPSLVDVRLFFCDSLTDGLIEKTVKRRHFQNLRVLALLRCHLVTNKGIDALMVDGNLISEMFFSHCNQLTLKNVSDWHQLARKKNWELFFYMQESITHDEIVSVHRVRANLSRDITTTVSDPVKEWRQGDNGRSRWAVNCVFRI</sequence>
<dbReference type="PhylomeDB" id="E9GMC7"/>
<gene>
    <name evidence="1" type="ORF">DAPPUDRAFT_244995</name>
</gene>
<name>E9GMC7_DAPPU</name>
<dbReference type="Proteomes" id="UP000000305">
    <property type="component" value="Unassembled WGS sequence"/>
</dbReference>
<dbReference type="Gene3D" id="3.80.10.10">
    <property type="entry name" value="Ribonuclease Inhibitor"/>
    <property type="match status" value="1"/>
</dbReference>
<dbReference type="AlphaFoldDB" id="E9GMC7"/>
<keyword evidence="2" id="KW-1185">Reference proteome</keyword>
<proteinExistence type="predicted"/>
<dbReference type="InParanoid" id="E9GMC7"/>
<reference evidence="1 2" key="1">
    <citation type="journal article" date="2011" name="Science">
        <title>The ecoresponsive genome of Daphnia pulex.</title>
        <authorList>
            <person name="Colbourne J.K."/>
            <person name="Pfrender M.E."/>
            <person name="Gilbert D."/>
            <person name="Thomas W.K."/>
            <person name="Tucker A."/>
            <person name="Oakley T.H."/>
            <person name="Tokishita S."/>
            <person name="Aerts A."/>
            <person name="Arnold G.J."/>
            <person name="Basu M.K."/>
            <person name="Bauer D.J."/>
            <person name="Caceres C.E."/>
            <person name="Carmel L."/>
            <person name="Casola C."/>
            <person name="Choi J.H."/>
            <person name="Detter J.C."/>
            <person name="Dong Q."/>
            <person name="Dusheyko S."/>
            <person name="Eads B.D."/>
            <person name="Frohlich T."/>
            <person name="Geiler-Samerotte K.A."/>
            <person name="Gerlach D."/>
            <person name="Hatcher P."/>
            <person name="Jogdeo S."/>
            <person name="Krijgsveld J."/>
            <person name="Kriventseva E.V."/>
            <person name="Kultz D."/>
            <person name="Laforsch C."/>
            <person name="Lindquist E."/>
            <person name="Lopez J."/>
            <person name="Manak J.R."/>
            <person name="Muller J."/>
            <person name="Pangilinan J."/>
            <person name="Patwardhan R.P."/>
            <person name="Pitluck S."/>
            <person name="Pritham E.J."/>
            <person name="Rechtsteiner A."/>
            <person name="Rho M."/>
            <person name="Rogozin I.B."/>
            <person name="Sakarya O."/>
            <person name="Salamov A."/>
            <person name="Schaack S."/>
            <person name="Shapiro H."/>
            <person name="Shiga Y."/>
            <person name="Skalitzky C."/>
            <person name="Smith Z."/>
            <person name="Souvorov A."/>
            <person name="Sung W."/>
            <person name="Tang Z."/>
            <person name="Tsuchiya D."/>
            <person name="Tu H."/>
            <person name="Vos H."/>
            <person name="Wang M."/>
            <person name="Wolf Y.I."/>
            <person name="Yamagata H."/>
            <person name="Yamada T."/>
            <person name="Ye Y."/>
            <person name="Shaw J.R."/>
            <person name="Andrews J."/>
            <person name="Crease T.J."/>
            <person name="Tang H."/>
            <person name="Lucas S.M."/>
            <person name="Robertson H.M."/>
            <person name="Bork P."/>
            <person name="Koonin E.V."/>
            <person name="Zdobnov E.M."/>
            <person name="Grigoriev I.V."/>
            <person name="Lynch M."/>
            <person name="Boore J.L."/>
        </authorList>
    </citation>
    <scope>NUCLEOTIDE SEQUENCE [LARGE SCALE GENOMIC DNA]</scope>
</reference>
<dbReference type="SUPFAM" id="SSF52047">
    <property type="entry name" value="RNI-like"/>
    <property type="match status" value="1"/>
</dbReference>
<protein>
    <submittedName>
        <fullName evidence="1">Uncharacterized protein</fullName>
    </submittedName>
</protein>
<organism evidence="1 2">
    <name type="scientific">Daphnia pulex</name>
    <name type="common">Water flea</name>
    <dbReference type="NCBI Taxonomy" id="6669"/>
    <lineage>
        <taxon>Eukaryota</taxon>
        <taxon>Metazoa</taxon>
        <taxon>Ecdysozoa</taxon>
        <taxon>Arthropoda</taxon>
        <taxon>Crustacea</taxon>
        <taxon>Branchiopoda</taxon>
        <taxon>Diplostraca</taxon>
        <taxon>Cladocera</taxon>
        <taxon>Anomopoda</taxon>
        <taxon>Daphniidae</taxon>
        <taxon>Daphnia</taxon>
    </lineage>
</organism>
<dbReference type="PANTHER" id="PTHR13318">
    <property type="entry name" value="PARTNER OF PAIRED, ISOFORM B-RELATED"/>
    <property type="match status" value="1"/>
</dbReference>
<accession>E9GMC7</accession>
<dbReference type="GO" id="GO:0031146">
    <property type="term" value="P:SCF-dependent proteasomal ubiquitin-dependent protein catabolic process"/>
    <property type="evidence" value="ECO:0000318"/>
    <property type="project" value="GO_Central"/>
</dbReference>
<dbReference type="KEGG" id="dpx:DAPPUDRAFT_244995"/>
<evidence type="ECO:0000313" key="2">
    <source>
        <dbReference type="Proteomes" id="UP000000305"/>
    </source>
</evidence>
<evidence type="ECO:0000313" key="1">
    <source>
        <dbReference type="EMBL" id="EFX79341.1"/>
    </source>
</evidence>
<dbReference type="EMBL" id="GL732552">
    <property type="protein sequence ID" value="EFX79341.1"/>
    <property type="molecule type" value="Genomic_DNA"/>
</dbReference>
<dbReference type="HOGENOM" id="CLU_033667_1_0_1"/>